<dbReference type="GO" id="GO:0003700">
    <property type="term" value="F:DNA-binding transcription factor activity"/>
    <property type="evidence" value="ECO:0007669"/>
    <property type="project" value="InterPro"/>
</dbReference>
<evidence type="ECO:0000256" key="3">
    <source>
        <dbReference type="ARBA" id="ARBA00023163"/>
    </source>
</evidence>
<gene>
    <name evidence="5" type="ORF">DFR60_10757</name>
</gene>
<evidence type="ECO:0000256" key="2">
    <source>
        <dbReference type="ARBA" id="ARBA00023125"/>
    </source>
</evidence>
<evidence type="ECO:0000259" key="4">
    <source>
        <dbReference type="PROSITE" id="PS50995"/>
    </source>
</evidence>
<dbReference type="PANTHER" id="PTHR42756:SF1">
    <property type="entry name" value="TRANSCRIPTIONAL REPRESSOR OF EMRAB OPERON"/>
    <property type="match status" value="1"/>
</dbReference>
<sequence length="145" mass="16649">MPDSLAYYITALRKDLNAYSDARLKQYGLTDGLFYYIIYIGKNPGCSLSDAAHFLRADNGHVTRCIGKLEQLGYAVRTRDTVDHRHYHLTLTVQGEVIFKELHTLLHDWDEIVCRNLNDGQREQLLELLRRVCSREGSKGGQNHV</sequence>
<comment type="caution">
    <text evidence="5">The sequence shown here is derived from an EMBL/GenBank/DDBJ whole genome shotgun (WGS) entry which is preliminary data.</text>
</comment>
<dbReference type="RefSeq" id="WP_110323503.1">
    <property type="nucleotide sequence ID" value="NZ_QJKD01000007.1"/>
</dbReference>
<proteinExistence type="predicted"/>
<accession>A0A2V3Y3Z4</accession>
<name>A0A2V3Y3Z4_9FIRM</name>
<dbReference type="SMART" id="SM00347">
    <property type="entry name" value="HTH_MARR"/>
    <property type="match status" value="1"/>
</dbReference>
<dbReference type="GO" id="GO:0003677">
    <property type="term" value="F:DNA binding"/>
    <property type="evidence" value="ECO:0007669"/>
    <property type="project" value="UniProtKB-KW"/>
</dbReference>
<keyword evidence="1" id="KW-0805">Transcription regulation</keyword>
<feature type="domain" description="HTH marR-type" evidence="4">
    <location>
        <begin position="2"/>
        <end position="134"/>
    </location>
</feature>
<keyword evidence="3" id="KW-0804">Transcription</keyword>
<evidence type="ECO:0000313" key="6">
    <source>
        <dbReference type="Proteomes" id="UP000248057"/>
    </source>
</evidence>
<evidence type="ECO:0000313" key="5">
    <source>
        <dbReference type="EMBL" id="PXX52371.1"/>
    </source>
</evidence>
<organism evidence="5 6">
    <name type="scientific">Hungatella effluvii</name>
    <dbReference type="NCBI Taxonomy" id="1096246"/>
    <lineage>
        <taxon>Bacteria</taxon>
        <taxon>Bacillati</taxon>
        <taxon>Bacillota</taxon>
        <taxon>Clostridia</taxon>
        <taxon>Lachnospirales</taxon>
        <taxon>Lachnospiraceae</taxon>
        <taxon>Hungatella</taxon>
    </lineage>
</organism>
<keyword evidence="6" id="KW-1185">Reference proteome</keyword>
<dbReference type="Pfam" id="PF01047">
    <property type="entry name" value="MarR"/>
    <property type="match status" value="1"/>
</dbReference>
<dbReference type="SUPFAM" id="SSF46785">
    <property type="entry name" value="Winged helix' DNA-binding domain"/>
    <property type="match status" value="1"/>
</dbReference>
<evidence type="ECO:0000256" key="1">
    <source>
        <dbReference type="ARBA" id="ARBA00023015"/>
    </source>
</evidence>
<dbReference type="InterPro" id="IPR054630">
    <property type="entry name" value="BilQ"/>
</dbReference>
<keyword evidence="2 5" id="KW-0238">DNA-binding</keyword>
<dbReference type="Proteomes" id="UP000248057">
    <property type="component" value="Unassembled WGS sequence"/>
</dbReference>
<dbReference type="NCBIfam" id="NF045593">
    <property type="entry name" value="bilirub_TF_BilQ"/>
    <property type="match status" value="1"/>
</dbReference>
<dbReference type="InterPro" id="IPR036388">
    <property type="entry name" value="WH-like_DNA-bd_sf"/>
</dbReference>
<protein>
    <submittedName>
        <fullName evidence="5">DNA-binding MarR family transcriptional regulator</fullName>
    </submittedName>
</protein>
<dbReference type="EMBL" id="QJKD01000007">
    <property type="protein sequence ID" value="PXX52371.1"/>
    <property type="molecule type" value="Genomic_DNA"/>
</dbReference>
<dbReference type="PANTHER" id="PTHR42756">
    <property type="entry name" value="TRANSCRIPTIONAL REGULATOR, MARR"/>
    <property type="match status" value="1"/>
</dbReference>
<dbReference type="Gene3D" id="1.10.10.10">
    <property type="entry name" value="Winged helix-like DNA-binding domain superfamily/Winged helix DNA-binding domain"/>
    <property type="match status" value="1"/>
</dbReference>
<dbReference type="InterPro" id="IPR036390">
    <property type="entry name" value="WH_DNA-bd_sf"/>
</dbReference>
<dbReference type="AlphaFoldDB" id="A0A2V3Y3Z4"/>
<dbReference type="GeneID" id="86062169"/>
<reference evidence="5 6" key="1">
    <citation type="submission" date="2018-05" db="EMBL/GenBank/DDBJ databases">
        <title>Genomic Encyclopedia of Type Strains, Phase IV (KMG-IV): sequencing the most valuable type-strain genomes for metagenomic binning, comparative biology and taxonomic classification.</title>
        <authorList>
            <person name="Goeker M."/>
        </authorList>
    </citation>
    <scope>NUCLEOTIDE SEQUENCE [LARGE SCALE GENOMIC DNA]</scope>
    <source>
        <strain evidence="5 6">DSM 24995</strain>
    </source>
</reference>
<dbReference type="PROSITE" id="PS50995">
    <property type="entry name" value="HTH_MARR_2"/>
    <property type="match status" value="1"/>
</dbReference>
<dbReference type="InterPro" id="IPR000835">
    <property type="entry name" value="HTH_MarR-typ"/>
</dbReference>